<gene>
    <name evidence="1" type="ORF">Vadar_022795</name>
</gene>
<name>A0ACB7XJA7_9ERIC</name>
<accession>A0ACB7XJA7</accession>
<sequence length="402" mass="43280">MVQCRWRRRRCVAITVLLSTFLIYQSLLANGVTYNVINLGAKPDGKTDSTESFLRAWASACASEIRATIYVPPGKYLIREVYFSGKQCSSRQKKITFRIDGTLVAPSDYWDIGNAGAWIKFDRVSGVSIYGGKLDGRGTALWACKASSSTNCPDGATTLAFYNSNNIVLDGVTSINSQMIHIGIVRCHNVKLQGTMVSASGTSPNTDGIHIQLSSGVTVLNSRIATGDDCISIGPGCSNLWIENVACGPGHGISIGSLGWQLQEPGVQNVTVKTVTFKGTQNGARIKTWGRPSNAFVDGVVFQHLVMVNVQNPIIIDQNYCPHNICPTQQNSGVKISNVTYKNIRGTSATSVAVKFTCSKKNPCQKIKLEHVNLSYKDQQAKASCANAEGTTSGIIVPTSCL</sequence>
<comment type="caution">
    <text evidence="1">The sequence shown here is derived from an EMBL/GenBank/DDBJ whole genome shotgun (WGS) entry which is preliminary data.</text>
</comment>
<evidence type="ECO:0000313" key="2">
    <source>
        <dbReference type="Proteomes" id="UP000828048"/>
    </source>
</evidence>
<reference evidence="1 2" key="1">
    <citation type="journal article" date="2021" name="Hortic Res">
        <title>High-quality reference genome and annotation aids understanding of berry development for evergreen blueberry (Vaccinium darrowii).</title>
        <authorList>
            <person name="Yu J."/>
            <person name="Hulse-Kemp A.M."/>
            <person name="Babiker E."/>
            <person name="Staton M."/>
        </authorList>
    </citation>
    <scope>NUCLEOTIDE SEQUENCE [LARGE SCALE GENOMIC DNA]</scope>
    <source>
        <strain evidence="2">cv. NJ 8807/NJ 8810</strain>
        <tissue evidence="1">Young leaf</tissue>
    </source>
</reference>
<proteinExistence type="predicted"/>
<dbReference type="EMBL" id="CM037160">
    <property type="protein sequence ID" value="KAH7840876.1"/>
    <property type="molecule type" value="Genomic_DNA"/>
</dbReference>
<protein>
    <submittedName>
        <fullName evidence="1">Uncharacterized protein</fullName>
    </submittedName>
</protein>
<evidence type="ECO:0000313" key="1">
    <source>
        <dbReference type="EMBL" id="KAH7840876.1"/>
    </source>
</evidence>
<dbReference type="Proteomes" id="UP000828048">
    <property type="component" value="Chromosome 10"/>
</dbReference>
<keyword evidence="2" id="KW-1185">Reference proteome</keyword>
<organism evidence="1 2">
    <name type="scientific">Vaccinium darrowii</name>
    <dbReference type="NCBI Taxonomy" id="229202"/>
    <lineage>
        <taxon>Eukaryota</taxon>
        <taxon>Viridiplantae</taxon>
        <taxon>Streptophyta</taxon>
        <taxon>Embryophyta</taxon>
        <taxon>Tracheophyta</taxon>
        <taxon>Spermatophyta</taxon>
        <taxon>Magnoliopsida</taxon>
        <taxon>eudicotyledons</taxon>
        <taxon>Gunneridae</taxon>
        <taxon>Pentapetalae</taxon>
        <taxon>asterids</taxon>
        <taxon>Ericales</taxon>
        <taxon>Ericaceae</taxon>
        <taxon>Vaccinioideae</taxon>
        <taxon>Vaccinieae</taxon>
        <taxon>Vaccinium</taxon>
    </lineage>
</organism>